<dbReference type="KEGG" id="rhp:LPB142_07200"/>
<gene>
    <name evidence="3" type="ORF">LPB142_07200</name>
</gene>
<dbReference type="RefSeq" id="WP_071165954.1">
    <property type="nucleotide sequence ID" value="NZ_CP017781.1"/>
</dbReference>
<protein>
    <recommendedName>
        <fullName evidence="2">FAD dependent oxidoreductase domain-containing protein</fullName>
    </recommendedName>
</protein>
<dbReference type="PANTHER" id="PTHR13847:SF281">
    <property type="entry name" value="FAD DEPENDENT OXIDOREDUCTASE DOMAIN-CONTAINING PROTEIN"/>
    <property type="match status" value="1"/>
</dbReference>
<dbReference type="InterPro" id="IPR036188">
    <property type="entry name" value="FAD/NAD-bd_sf"/>
</dbReference>
<dbReference type="SUPFAM" id="SSF51905">
    <property type="entry name" value="FAD/NAD(P)-binding domain"/>
    <property type="match status" value="1"/>
</dbReference>
<dbReference type="Gene3D" id="3.50.50.60">
    <property type="entry name" value="FAD/NAD(P)-binding domain"/>
    <property type="match status" value="1"/>
</dbReference>
<dbReference type="Proteomes" id="UP000176562">
    <property type="component" value="Chromosome"/>
</dbReference>
<dbReference type="AlphaFoldDB" id="A0A1D9MB66"/>
<accession>A0A1D9MB66</accession>
<dbReference type="STRING" id="1850250.LPB142_07200"/>
<dbReference type="InterPro" id="IPR006076">
    <property type="entry name" value="FAD-dep_OxRdtase"/>
</dbReference>
<sequence>MIPHETPVLANSLWTATAAPAPRYPALDGRIETQVVIIGAGVTGLSAALHLAERGVSVVVLEAATPGWGASGRNGGQLNPGLKHDPSAVIARFGADLGGRMLRLSGGAPGLAMDLVARHAIGCDAVAPGWIQPAHDAASLRALEARARDWAAQGVELSLLSRAEVAAKIGTEVYTGGLLDPRGANLHPLNYTLGLARAAAAAGAQIFAQTPANAMETTMAGVRIKTPRGLVSAARALICTNAESGPLAPALARSLVPVRSVQVATAPLPEAVRAAILPGRQAASDSRRVMVYYKMDGAGRFVIGGRGDYSDATTAKLQANLRRVARQMFPQLGDTPFEHAWGGHVAMTADHYPHLAPLGPRVMSATGYNGRGLALGTAMGRVLADWASGVPEAGLDFPVLPLREIPFHALRKPAVRAAVVLFRLRDALGI</sequence>
<dbReference type="Pfam" id="PF01266">
    <property type="entry name" value="DAO"/>
    <property type="match status" value="1"/>
</dbReference>
<dbReference type="PANTHER" id="PTHR13847">
    <property type="entry name" value="SARCOSINE DEHYDROGENASE-RELATED"/>
    <property type="match status" value="1"/>
</dbReference>
<evidence type="ECO:0000313" key="4">
    <source>
        <dbReference type="Proteomes" id="UP000176562"/>
    </source>
</evidence>
<evidence type="ECO:0000256" key="1">
    <source>
        <dbReference type="ARBA" id="ARBA00023002"/>
    </source>
</evidence>
<keyword evidence="4" id="KW-1185">Reference proteome</keyword>
<proteinExistence type="predicted"/>
<organism evidence="3 4">
    <name type="scientific">Rhodobacter xanthinilyticus</name>
    <dbReference type="NCBI Taxonomy" id="1850250"/>
    <lineage>
        <taxon>Bacteria</taxon>
        <taxon>Pseudomonadati</taxon>
        <taxon>Pseudomonadota</taxon>
        <taxon>Alphaproteobacteria</taxon>
        <taxon>Rhodobacterales</taxon>
        <taxon>Rhodobacter group</taxon>
        <taxon>Rhodobacter</taxon>
    </lineage>
</organism>
<dbReference type="GO" id="GO:0016491">
    <property type="term" value="F:oxidoreductase activity"/>
    <property type="evidence" value="ECO:0007669"/>
    <property type="project" value="UniProtKB-KW"/>
</dbReference>
<dbReference type="GO" id="GO:0005737">
    <property type="term" value="C:cytoplasm"/>
    <property type="evidence" value="ECO:0007669"/>
    <property type="project" value="TreeGrafter"/>
</dbReference>
<dbReference type="EMBL" id="CP017781">
    <property type="protein sequence ID" value="AOZ69135.1"/>
    <property type="molecule type" value="Genomic_DNA"/>
</dbReference>
<keyword evidence="1" id="KW-0560">Oxidoreductase</keyword>
<reference evidence="3 4" key="1">
    <citation type="submission" date="2016-10" db="EMBL/GenBank/DDBJ databases">
        <title>Rhodobacter sp. LPB0142, isolated from sea water.</title>
        <authorList>
            <person name="Kim E."/>
            <person name="Yi H."/>
        </authorList>
    </citation>
    <scope>NUCLEOTIDE SEQUENCE [LARGE SCALE GENOMIC DNA]</scope>
    <source>
        <strain evidence="3 4">LPB0142</strain>
    </source>
</reference>
<evidence type="ECO:0000259" key="2">
    <source>
        <dbReference type="Pfam" id="PF01266"/>
    </source>
</evidence>
<feature type="domain" description="FAD dependent oxidoreductase" evidence="2">
    <location>
        <begin position="35"/>
        <end position="386"/>
    </location>
</feature>
<evidence type="ECO:0000313" key="3">
    <source>
        <dbReference type="EMBL" id="AOZ69135.1"/>
    </source>
</evidence>
<name>A0A1D9MB66_9RHOB</name>
<dbReference type="Gene3D" id="3.30.9.10">
    <property type="entry name" value="D-Amino Acid Oxidase, subunit A, domain 2"/>
    <property type="match status" value="1"/>
</dbReference>